<keyword evidence="2" id="KW-1185">Reference proteome</keyword>
<organism evidence="1 2">
    <name type="scientific">Dallia pectoralis</name>
    <name type="common">Alaska blackfish</name>
    <dbReference type="NCBI Taxonomy" id="75939"/>
    <lineage>
        <taxon>Eukaryota</taxon>
        <taxon>Metazoa</taxon>
        <taxon>Chordata</taxon>
        <taxon>Craniata</taxon>
        <taxon>Vertebrata</taxon>
        <taxon>Euteleostomi</taxon>
        <taxon>Actinopterygii</taxon>
        <taxon>Neopterygii</taxon>
        <taxon>Teleostei</taxon>
        <taxon>Protacanthopterygii</taxon>
        <taxon>Esociformes</taxon>
        <taxon>Umbridae</taxon>
        <taxon>Dallia</taxon>
    </lineage>
</organism>
<reference evidence="1" key="1">
    <citation type="submission" date="2021-05" db="EMBL/GenBank/DDBJ databases">
        <authorList>
            <person name="Pan Q."/>
            <person name="Jouanno E."/>
            <person name="Zahm M."/>
            <person name="Klopp C."/>
            <person name="Cabau C."/>
            <person name="Louis A."/>
            <person name="Berthelot C."/>
            <person name="Parey E."/>
            <person name="Roest Crollius H."/>
            <person name="Montfort J."/>
            <person name="Robinson-Rechavi M."/>
            <person name="Bouchez O."/>
            <person name="Lampietro C."/>
            <person name="Lopez Roques C."/>
            <person name="Donnadieu C."/>
            <person name="Postlethwait J."/>
            <person name="Bobe J."/>
            <person name="Dillon D."/>
            <person name="Chandos A."/>
            <person name="von Hippel F."/>
            <person name="Guiguen Y."/>
        </authorList>
    </citation>
    <scope>NUCLEOTIDE SEQUENCE</scope>
    <source>
        <strain evidence="1">YG-Jan2019</strain>
    </source>
</reference>
<dbReference type="Proteomes" id="UP001157502">
    <property type="component" value="Chromosome 35"/>
</dbReference>
<comment type="caution">
    <text evidence="1">The sequence shown here is derived from an EMBL/GenBank/DDBJ whole genome shotgun (WGS) entry which is preliminary data.</text>
</comment>
<evidence type="ECO:0000313" key="1">
    <source>
        <dbReference type="EMBL" id="KAJ7985958.1"/>
    </source>
</evidence>
<name>A0ACC2F3H4_DALPE</name>
<dbReference type="EMBL" id="CM055762">
    <property type="protein sequence ID" value="KAJ7985958.1"/>
    <property type="molecule type" value="Genomic_DNA"/>
</dbReference>
<evidence type="ECO:0000313" key="2">
    <source>
        <dbReference type="Proteomes" id="UP001157502"/>
    </source>
</evidence>
<proteinExistence type="predicted"/>
<gene>
    <name evidence="1" type="ORF">DPEC_G00345860</name>
</gene>
<accession>A0ACC2F3H4</accession>
<protein>
    <submittedName>
        <fullName evidence="1">Uncharacterized protein</fullName>
    </submittedName>
</protein>
<sequence length="150" mass="16470">MAGIIRAPDCGGYHREHCGRSARAWILGGVVPHVRWKSQDRGVWRRRGSRQQGLRQGVHPRTSSSNPPVWPLLSPCPTSEPGAHTHGSQASRMQCRRDNSTPHPPAKRGYPIKPHPAPQPVNSCTILPARQSLTPPPSSLSTPDLSNYCQ</sequence>